<evidence type="ECO:0000313" key="13">
    <source>
        <dbReference type="Proteomes" id="UP000028002"/>
    </source>
</evidence>
<dbReference type="Gene3D" id="1.20.58.340">
    <property type="entry name" value="Magnesium transport protein CorA, transmembrane region"/>
    <property type="match status" value="2"/>
</dbReference>
<comment type="subcellular location">
    <subcellularLocation>
        <location evidence="11">Cell inner membrane</location>
        <topology evidence="11">Multi-pass membrane protein</topology>
    </subcellularLocation>
    <subcellularLocation>
        <location evidence="1">Cell membrane</location>
        <topology evidence="1">Multi-pass membrane protein</topology>
    </subcellularLocation>
</comment>
<comment type="caution">
    <text evidence="12">The sequence shown here is derived from an EMBL/GenBank/DDBJ whole genome shotgun (WGS) entry which is preliminary data.</text>
</comment>
<keyword evidence="3 11" id="KW-0813">Transport</keyword>
<dbReference type="InterPro" id="IPR045861">
    <property type="entry name" value="CorA_cytoplasmic_dom"/>
</dbReference>
<dbReference type="PATRIC" id="fig|1393735.3.peg.3342"/>
<dbReference type="GO" id="GO:0005886">
    <property type="term" value="C:plasma membrane"/>
    <property type="evidence" value="ECO:0007669"/>
    <property type="project" value="UniProtKB-SubCell"/>
</dbReference>
<evidence type="ECO:0000256" key="2">
    <source>
        <dbReference type="ARBA" id="ARBA00009765"/>
    </source>
</evidence>
<protein>
    <recommendedName>
        <fullName evidence="11">Zinc transport protein ZntB</fullName>
    </recommendedName>
</protein>
<reference evidence="12 13" key="1">
    <citation type="submission" date="2014-03" db="EMBL/GenBank/DDBJ databases">
        <title>Draft Genome of Photorhabdus temperata Meg1.</title>
        <authorList>
            <person name="Hurst S.G.IV."/>
            <person name="Morris K."/>
            <person name="Thomas K."/>
            <person name="Tisa L.S."/>
        </authorList>
    </citation>
    <scope>NUCLEOTIDE SEQUENCE [LARGE SCALE GENOMIC DNA]</scope>
    <source>
        <strain evidence="12 13">Meg1</strain>
    </source>
</reference>
<evidence type="ECO:0000256" key="3">
    <source>
        <dbReference type="ARBA" id="ARBA00022448"/>
    </source>
</evidence>
<evidence type="ECO:0000313" key="12">
    <source>
        <dbReference type="EMBL" id="KER02060.1"/>
    </source>
</evidence>
<dbReference type="AlphaFoldDB" id="A0A081RTQ7"/>
<evidence type="ECO:0000256" key="9">
    <source>
        <dbReference type="ARBA" id="ARBA00023065"/>
    </source>
</evidence>
<evidence type="ECO:0000256" key="10">
    <source>
        <dbReference type="ARBA" id="ARBA00023136"/>
    </source>
</evidence>
<dbReference type="Pfam" id="PF01544">
    <property type="entry name" value="CorA"/>
    <property type="match status" value="1"/>
</dbReference>
<dbReference type="NCBIfam" id="NF007092">
    <property type="entry name" value="PRK09546.1"/>
    <property type="match status" value="1"/>
</dbReference>
<dbReference type="Proteomes" id="UP000028002">
    <property type="component" value="Unassembled WGS sequence"/>
</dbReference>
<dbReference type="InterPro" id="IPR023714">
    <property type="entry name" value="Zn_transp_ZntB"/>
</dbReference>
<evidence type="ECO:0000256" key="8">
    <source>
        <dbReference type="ARBA" id="ARBA00022989"/>
    </source>
</evidence>
<accession>A0A081RTQ7</accession>
<evidence type="ECO:0000256" key="11">
    <source>
        <dbReference type="HAMAP-Rule" id="MF_01565"/>
    </source>
</evidence>
<keyword evidence="4 11" id="KW-1003">Cell membrane</keyword>
<keyword evidence="10 11" id="KW-0472">Membrane</keyword>
<dbReference type="SUPFAM" id="SSF143865">
    <property type="entry name" value="CorA soluble domain-like"/>
    <property type="match status" value="1"/>
</dbReference>
<comment type="function">
    <text evidence="11">Zinc transporter. Acts as a Zn(2+):proton symporter, which likely mediates zinc ion uptake.</text>
</comment>
<dbReference type="RefSeq" id="WP_021325591.1">
    <property type="nucleotide sequence ID" value="NZ_CAWLUD010000059.1"/>
</dbReference>
<dbReference type="EMBL" id="JGVH01000059">
    <property type="protein sequence ID" value="KER02060.1"/>
    <property type="molecule type" value="Genomic_DNA"/>
</dbReference>
<keyword evidence="5 11" id="KW-0997">Cell inner membrane</keyword>
<dbReference type="CDD" id="cd12833">
    <property type="entry name" value="ZntB-like_1"/>
    <property type="match status" value="1"/>
</dbReference>
<dbReference type="GO" id="GO:0050897">
    <property type="term" value="F:cobalt ion binding"/>
    <property type="evidence" value="ECO:0007669"/>
    <property type="project" value="TreeGrafter"/>
</dbReference>
<dbReference type="GO" id="GO:0015087">
    <property type="term" value="F:cobalt ion transmembrane transporter activity"/>
    <property type="evidence" value="ECO:0007669"/>
    <property type="project" value="TreeGrafter"/>
</dbReference>
<comment type="catalytic activity">
    <reaction evidence="11">
        <text>Zn(2+)(out) + H(+)(out) = Zn(2+)(in) + H(+)(in)</text>
        <dbReference type="Rhea" id="RHEA:71195"/>
        <dbReference type="ChEBI" id="CHEBI:15378"/>
        <dbReference type="ChEBI" id="CHEBI:29105"/>
    </reaction>
</comment>
<dbReference type="PANTHER" id="PTHR46494:SF3">
    <property type="entry name" value="ZINC TRANSPORT PROTEIN ZNTB"/>
    <property type="match status" value="1"/>
</dbReference>
<comment type="similarity">
    <text evidence="2 11">Belongs to the CorA metal ion transporter (MIT) (TC 1.A.35) family.</text>
</comment>
<sequence>METIYGSSFKDADAVYTCQFDGRGGMTAIDMNASATPAQPFWQHLDYRNPKSYRWIMETDLLPESVKVGLAGESLRPKIIRTGDGTMITLRTINSNESERPDQLVVFRIYINSKIVISSRHRKVHSLEQVLSDLQNGIGAQTTGHWLVDMVDAITDEVGNFIEDLHDNLIELENMILEQRIPGRGGLALLRKQLIVLRRYMAPQRDVFARLASERLPWMSDEDRRRMQEISERLGRELDDLDGCIARTAIISDEITSMMADAMNRRTYVMSLFAMVFLPTTFLTGLFGVNLGGIPGNEYYLGFSIFCLLLLGLIIFVAWWLKRSRWL</sequence>
<dbReference type="HAMAP" id="MF_01565">
    <property type="entry name" value="ZntB"/>
    <property type="match status" value="1"/>
</dbReference>
<keyword evidence="8 11" id="KW-1133">Transmembrane helix</keyword>
<dbReference type="InterPro" id="IPR002523">
    <property type="entry name" value="MgTranspt_CorA/ZnTranspt_ZntB"/>
</dbReference>
<gene>
    <name evidence="11" type="primary">zntB</name>
    <name evidence="12" type="ORF">MEG1DRAFT_03273</name>
</gene>
<feature type="transmembrane region" description="Helical" evidence="11">
    <location>
        <begin position="268"/>
        <end position="287"/>
    </location>
</feature>
<dbReference type="GO" id="GO:0000287">
    <property type="term" value="F:magnesium ion binding"/>
    <property type="evidence" value="ECO:0007669"/>
    <property type="project" value="TreeGrafter"/>
</dbReference>
<evidence type="ECO:0000256" key="7">
    <source>
        <dbReference type="ARBA" id="ARBA00022833"/>
    </source>
</evidence>
<evidence type="ECO:0000256" key="6">
    <source>
        <dbReference type="ARBA" id="ARBA00022692"/>
    </source>
</evidence>
<dbReference type="PANTHER" id="PTHR46494">
    <property type="entry name" value="CORA FAMILY METAL ION TRANSPORTER (EUROFUNG)"/>
    <property type="match status" value="1"/>
</dbReference>
<dbReference type="GO" id="GO:0005385">
    <property type="term" value="F:zinc ion transmembrane transporter activity"/>
    <property type="evidence" value="ECO:0007669"/>
    <property type="project" value="UniProtKB-UniRule"/>
</dbReference>
<dbReference type="InterPro" id="IPR045863">
    <property type="entry name" value="CorA_TM1_TM2"/>
</dbReference>
<proteinExistence type="inferred from homology"/>
<dbReference type="GO" id="GO:0015095">
    <property type="term" value="F:magnesium ion transmembrane transporter activity"/>
    <property type="evidence" value="ECO:0007669"/>
    <property type="project" value="TreeGrafter"/>
</dbReference>
<dbReference type="Gene3D" id="3.30.460.20">
    <property type="entry name" value="CorA soluble domain-like"/>
    <property type="match status" value="1"/>
</dbReference>
<keyword evidence="6 11" id="KW-0812">Transmembrane</keyword>
<organism evidence="12 13">
    <name type="scientific">Photorhabdus temperata subsp. temperata Meg1</name>
    <dbReference type="NCBI Taxonomy" id="1393735"/>
    <lineage>
        <taxon>Bacteria</taxon>
        <taxon>Pseudomonadati</taxon>
        <taxon>Pseudomonadota</taxon>
        <taxon>Gammaproteobacteria</taxon>
        <taxon>Enterobacterales</taxon>
        <taxon>Morganellaceae</taxon>
        <taxon>Photorhabdus</taxon>
    </lineage>
</organism>
<name>A0A081RTQ7_PHOTE</name>
<evidence type="ECO:0000256" key="1">
    <source>
        <dbReference type="ARBA" id="ARBA00004651"/>
    </source>
</evidence>
<evidence type="ECO:0000256" key="5">
    <source>
        <dbReference type="ARBA" id="ARBA00022519"/>
    </source>
</evidence>
<evidence type="ECO:0000256" key="4">
    <source>
        <dbReference type="ARBA" id="ARBA00022475"/>
    </source>
</evidence>
<keyword evidence="9 11" id="KW-0406">Ion transport</keyword>
<dbReference type="SUPFAM" id="SSF144083">
    <property type="entry name" value="Magnesium transport protein CorA, transmembrane region"/>
    <property type="match status" value="1"/>
</dbReference>
<keyword evidence="7 11" id="KW-0862">Zinc</keyword>
<feature type="transmembrane region" description="Helical" evidence="11">
    <location>
        <begin position="299"/>
        <end position="321"/>
    </location>
</feature>